<sequence length="510" mass="56020">MGAKTVHEVEYKYEVGPAFSAPAWDRLAGVAEVTAPRTVTLDAVYYDSDDLRLARNQITLRRRTGGHDAGWHLKLPVRSDERLEVQRPLNDSAVPPGDLADLVLIHVRPSDLRPIAKITTERTVWRLRDAGGRDLVEIADDQVHSATFGSTTELQAWREIETELIGDTDPKILDLAGRTLIEAGAAPAGDASKLARVLGTSPRPTSTDRGRTRLRGRSPAGAVIRAYLVSQVDALVEADPRVRLDEPDSVHRMRVACRRLRSTLRTFAPLFDPDVAEDLAGRLRDLASALSGSRDREVMLEHLTAELAALPADLVVGPVAEHIAGQLTADLARSREETLAALRAESYLRLVTDLRAFVTTPYEGAAARPARDVLLPLAHRAGHKLARRVTAIEATPPGPARDLLYHQARKQAKQVRYAAEALVPLYGTDALAVAAFAEQAQNLLGDHQDAIVATGLLRRWAAQVSHERDGDPLTYGVLLGIQISRLRAAERDFAALWSQLRRSPVRRWLR</sequence>
<dbReference type="SUPFAM" id="SSF55154">
    <property type="entry name" value="CYTH-like phosphatases"/>
    <property type="match status" value="1"/>
</dbReference>
<reference evidence="3 4" key="2">
    <citation type="journal article" date="2016" name="Genome Announc.">
        <title>Permanent Draft Genome Sequences for Two Variants of Frankia sp. Strain CpI1, the First Frankia Strain Isolated from Root Nodules of Comptonia peregrina.</title>
        <authorList>
            <person name="Oshone R."/>
            <person name="Hurst S.G.IV."/>
            <person name="Abebe-Akele F."/>
            <person name="Simpson S."/>
            <person name="Morris K."/>
            <person name="Thomas W.K."/>
            <person name="Tisa L.S."/>
        </authorList>
    </citation>
    <scope>NUCLEOTIDE SEQUENCE [LARGE SCALE GENOMIC DNA]</scope>
    <source>
        <strain evidence="4">CpI1-S</strain>
    </source>
</reference>
<dbReference type="CDD" id="cd07374">
    <property type="entry name" value="CYTH-like_Pase"/>
    <property type="match status" value="1"/>
</dbReference>
<dbReference type="Gene3D" id="1.40.20.10">
    <property type="entry name" value="CHAD domain"/>
    <property type="match status" value="1"/>
</dbReference>
<dbReference type="PATRIC" id="fig|1502723.3.peg.1763"/>
<evidence type="ECO:0000313" key="4">
    <source>
        <dbReference type="Proteomes" id="UP000032545"/>
    </source>
</evidence>
<dbReference type="SMART" id="SM01118">
    <property type="entry name" value="CYTH"/>
    <property type="match status" value="1"/>
</dbReference>
<dbReference type="PROSITE" id="PS51707">
    <property type="entry name" value="CYTH"/>
    <property type="match status" value="1"/>
</dbReference>
<dbReference type="SMART" id="SM00880">
    <property type="entry name" value="CHAD"/>
    <property type="match status" value="1"/>
</dbReference>
<reference evidence="4" key="1">
    <citation type="submission" date="2015-02" db="EMBL/GenBank/DDBJ databases">
        <title>Draft Genome of Frankia sp. CpI1-S.</title>
        <authorList>
            <person name="Oshone R.T."/>
            <person name="Ngom M."/>
            <person name="Ghodhbane-Gtari F."/>
            <person name="Gtari M."/>
            <person name="Morris K."/>
            <person name="Thomas K."/>
            <person name="Sen A."/>
            <person name="Tisa L.S."/>
        </authorList>
    </citation>
    <scope>NUCLEOTIDE SEQUENCE [LARGE SCALE GENOMIC DNA]</scope>
    <source>
        <strain evidence="4">CpI1-S</strain>
    </source>
</reference>
<comment type="caution">
    <text evidence="3">The sequence shown here is derived from an EMBL/GenBank/DDBJ whole genome shotgun (WGS) entry which is preliminary data.</text>
</comment>
<organism evidence="3 4">
    <name type="scientific">Frankia torreyi</name>
    <dbReference type="NCBI Taxonomy" id="1856"/>
    <lineage>
        <taxon>Bacteria</taxon>
        <taxon>Bacillati</taxon>
        <taxon>Actinomycetota</taxon>
        <taxon>Actinomycetes</taxon>
        <taxon>Frankiales</taxon>
        <taxon>Frankiaceae</taxon>
        <taxon>Frankia</taxon>
    </lineage>
</organism>
<dbReference type="InterPro" id="IPR038186">
    <property type="entry name" value="CHAD_dom_sf"/>
</dbReference>
<dbReference type="PROSITE" id="PS51708">
    <property type="entry name" value="CHAD"/>
    <property type="match status" value="1"/>
</dbReference>
<dbReference type="OrthoDB" id="9777271at2"/>
<dbReference type="EMBL" id="JYFN01000017">
    <property type="protein sequence ID" value="KJE23043.1"/>
    <property type="molecule type" value="Genomic_DNA"/>
</dbReference>
<dbReference type="AlphaFoldDB" id="A0A0D8BFH8"/>
<feature type="domain" description="CHAD" evidence="2">
    <location>
        <begin position="217"/>
        <end position="502"/>
    </location>
</feature>
<evidence type="ECO:0000259" key="2">
    <source>
        <dbReference type="PROSITE" id="PS51708"/>
    </source>
</evidence>
<dbReference type="Pfam" id="PF01928">
    <property type="entry name" value="CYTH"/>
    <property type="match status" value="1"/>
</dbReference>
<dbReference type="InterPro" id="IPR023577">
    <property type="entry name" value="CYTH_domain"/>
</dbReference>
<dbReference type="PANTHER" id="PTHR39339">
    <property type="entry name" value="SLR1444 PROTEIN"/>
    <property type="match status" value="1"/>
</dbReference>
<dbReference type="RefSeq" id="WP_044885285.1">
    <property type="nucleotide sequence ID" value="NZ_JYFN01000017.1"/>
</dbReference>
<dbReference type="InterPro" id="IPR033469">
    <property type="entry name" value="CYTH-like_dom_sf"/>
</dbReference>
<dbReference type="Pfam" id="PF05235">
    <property type="entry name" value="CHAD"/>
    <property type="match status" value="1"/>
</dbReference>
<gene>
    <name evidence="3" type="ORF">FF36_02645</name>
</gene>
<dbReference type="Proteomes" id="UP000032545">
    <property type="component" value="Unassembled WGS sequence"/>
</dbReference>
<dbReference type="Gene3D" id="2.40.320.10">
    <property type="entry name" value="Hypothetical Protein Pfu-838710-001"/>
    <property type="match status" value="1"/>
</dbReference>
<dbReference type="PANTHER" id="PTHR39339:SF1">
    <property type="entry name" value="CHAD DOMAIN-CONTAINING PROTEIN"/>
    <property type="match status" value="1"/>
</dbReference>
<evidence type="ECO:0000259" key="1">
    <source>
        <dbReference type="PROSITE" id="PS51707"/>
    </source>
</evidence>
<evidence type="ECO:0000313" key="3">
    <source>
        <dbReference type="EMBL" id="KJE23043.1"/>
    </source>
</evidence>
<feature type="domain" description="CYTH" evidence="1">
    <location>
        <begin position="6"/>
        <end position="201"/>
    </location>
</feature>
<protein>
    <recommendedName>
        <fullName evidence="5">CHAD domain-containing protein</fullName>
    </recommendedName>
</protein>
<dbReference type="InterPro" id="IPR007899">
    <property type="entry name" value="CHAD_dom"/>
</dbReference>
<evidence type="ECO:0008006" key="5">
    <source>
        <dbReference type="Google" id="ProtNLM"/>
    </source>
</evidence>
<accession>A0A0D8BFH8</accession>
<keyword evidence="4" id="KW-1185">Reference proteome</keyword>
<name>A0A0D8BFH8_9ACTN</name>
<proteinExistence type="predicted"/>